<accession>A0A0N4ZGT7</accession>
<dbReference type="AlphaFoldDB" id="A0A0N4ZGT7"/>
<evidence type="ECO:0000313" key="2">
    <source>
        <dbReference type="WBParaSite" id="PTRK_0000705500.1"/>
    </source>
</evidence>
<reference evidence="2" key="1">
    <citation type="submission" date="2017-02" db="UniProtKB">
        <authorList>
            <consortium name="WormBaseParasite"/>
        </authorList>
    </citation>
    <scope>IDENTIFICATION</scope>
</reference>
<proteinExistence type="predicted"/>
<keyword evidence="1" id="KW-1185">Reference proteome</keyword>
<dbReference type="WBParaSite" id="PTRK_0000705500.1">
    <property type="protein sequence ID" value="PTRK_0000705500.1"/>
    <property type="gene ID" value="PTRK_0000705500"/>
</dbReference>
<protein>
    <submittedName>
        <fullName evidence="2">Nitrogenase iron protein</fullName>
    </submittedName>
</protein>
<organism evidence="1 2">
    <name type="scientific">Parastrongyloides trichosuri</name>
    <name type="common">Possum-specific nematode worm</name>
    <dbReference type="NCBI Taxonomy" id="131310"/>
    <lineage>
        <taxon>Eukaryota</taxon>
        <taxon>Metazoa</taxon>
        <taxon>Ecdysozoa</taxon>
        <taxon>Nematoda</taxon>
        <taxon>Chromadorea</taxon>
        <taxon>Rhabditida</taxon>
        <taxon>Tylenchina</taxon>
        <taxon>Panagrolaimomorpha</taxon>
        <taxon>Strongyloidoidea</taxon>
        <taxon>Strongyloididae</taxon>
        <taxon>Parastrongyloides</taxon>
    </lineage>
</organism>
<sequence>RHEHLEHAAADDVLLALAGVFLAQLVEALHAAVLVDDDDDRIGFGHHGLGEGQAFDQVLGDGFGIGMGGGRACPFVRIDLAADQMQAQHVAVQRDVDAHAGCNARQRAYGLGLFRP</sequence>
<name>A0A0N4ZGT7_PARTI</name>
<evidence type="ECO:0000313" key="1">
    <source>
        <dbReference type="Proteomes" id="UP000038045"/>
    </source>
</evidence>
<dbReference type="Proteomes" id="UP000038045">
    <property type="component" value="Unplaced"/>
</dbReference>